<gene>
    <name evidence="14" type="ORF">PAL_GLEAN10021675</name>
</gene>
<dbReference type="InterPro" id="IPR003609">
    <property type="entry name" value="Pan_app"/>
</dbReference>
<dbReference type="InterPro" id="IPR000177">
    <property type="entry name" value="Apple"/>
</dbReference>
<dbReference type="EMBL" id="KB030862">
    <property type="protein sequence ID" value="ELK08847.1"/>
    <property type="molecule type" value="Genomic_DNA"/>
</dbReference>
<evidence type="ECO:0000256" key="12">
    <source>
        <dbReference type="ARBA" id="ARBA00023180"/>
    </source>
</evidence>
<dbReference type="AlphaFoldDB" id="L5KBX5"/>
<keyword evidence="4" id="KW-0356">Hemostasis</keyword>
<dbReference type="CDD" id="cd01100">
    <property type="entry name" value="APPLE_Factor_XI_like"/>
    <property type="match status" value="2"/>
</dbReference>
<proteinExistence type="predicted"/>
<dbReference type="PROSITE" id="PS50948">
    <property type="entry name" value="PAN"/>
    <property type="match status" value="1"/>
</dbReference>
<evidence type="ECO:0000256" key="7">
    <source>
        <dbReference type="ARBA" id="ARBA00022801"/>
    </source>
</evidence>
<keyword evidence="11" id="KW-1015">Disulfide bond</keyword>
<evidence type="ECO:0000256" key="8">
    <source>
        <dbReference type="ARBA" id="ARBA00022825"/>
    </source>
</evidence>
<dbReference type="Proteomes" id="UP000010552">
    <property type="component" value="Unassembled WGS sequence"/>
</dbReference>
<dbReference type="FunFam" id="3.50.4.10:FF:000001">
    <property type="entry name" value="Coagulation factor XI"/>
    <property type="match status" value="1"/>
</dbReference>
<feature type="domain" description="Apple" evidence="13">
    <location>
        <begin position="2"/>
        <end position="85"/>
    </location>
</feature>
<dbReference type="SUPFAM" id="SSF50494">
    <property type="entry name" value="Trypsin-like serine proteases"/>
    <property type="match status" value="1"/>
</dbReference>
<evidence type="ECO:0000256" key="3">
    <source>
        <dbReference type="ARBA" id="ARBA00022670"/>
    </source>
</evidence>
<evidence type="ECO:0000256" key="4">
    <source>
        <dbReference type="ARBA" id="ARBA00022696"/>
    </source>
</evidence>
<keyword evidence="12" id="KW-0325">Glycoprotein</keyword>
<dbReference type="PANTHER" id="PTHR33946:SF4">
    <property type="entry name" value="COAGULATION FACTOR XI"/>
    <property type="match status" value="1"/>
</dbReference>
<dbReference type="Pfam" id="PF00024">
    <property type="entry name" value="PAN_1"/>
    <property type="match status" value="2"/>
</dbReference>
<evidence type="ECO:0000259" key="13">
    <source>
        <dbReference type="PROSITE" id="PS50948"/>
    </source>
</evidence>
<keyword evidence="15" id="KW-1185">Reference proteome</keyword>
<evidence type="ECO:0000313" key="14">
    <source>
        <dbReference type="EMBL" id="ELK08847.1"/>
    </source>
</evidence>
<dbReference type="InParanoid" id="L5KBX5"/>
<organism evidence="14 15">
    <name type="scientific">Pteropus alecto</name>
    <name type="common">Black flying fox</name>
    <dbReference type="NCBI Taxonomy" id="9402"/>
    <lineage>
        <taxon>Eukaryota</taxon>
        <taxon>Metazoa</taxon>
        <taxon>Chordata</taxon>
        <taxon>Craniata</taxon>
        <taxon>Vertebrata</taxon>
        <taxon>Euteleostomi</taxon>
        <taxon>Mammalia</taxon>
        <taxon>Eutheria</taxon>
        <taxon>Laurasiatheria</taxon>
        <taxon>Chiroptera</taxon>
        <taxon>Yinpterochiroptera</taxon>
        <taxon>Pteropodoidea</taxon>
        <taxon>Pteropodidae</taxon>
        <taxon>Pteropodinae</taxon>
        <taxon>Pteropus</taxon>
    </lineage>
</organism>
<dbReference type="InterPro" id="IPR043504">
    <property type="entry name" value="Peptidase_S1_PA_chymotrypsin"/>
</dbReference>
<dbReference type="GO" id="GO:0006508">
    <property type="term" value="P:proteolysis"/>
    <property type="evidence" value="ECO:0007669"/>
    <property type="project" value="UniProtKB-KW"/>
</dbReference>
<dbReference type="Gene3D" id="2.40.10.10">
    <property type="entry name" value="Trypsin-like serine proteases"/>
    <property type="match status" value="1"/>
</dbReference>
<dbReference type="PANTHER" id="PTHR33946">
    <property type="match status" value="1"/>
</dbReference>
<dbReference type="PRINTS" id="PR00005">
    <property type="entry name" value="APPLEDOMAIN"/>
</dbReference>
<reference evidence="15" key="1">
    <citation type="journal article" date="2013" name="Science">
        <title>Comparative analysis of bat genomes provides insight into the evolution of flight and immunity.</title>
        <authorList>
            <person name="Zhang G."/>
            <person name="Cowled C."/>
            <person name="Shi Z."/>
            <person name="Huang Z."/>
            <person name="Bishop-Lilly K.A."/>
            <person name="Fang X."/>
            <person name="Wynne J.W."/>
            <person name="Xiong Z."/>
            <person name="Baker M.L."/>
            <person name="Zhao W."/>
            <person name="Tachedjian M."/>
            <person name="Zhu Y."/>
            <person name="Zhou P."/>
            <person name="Jiang X."/>
            <person name="Ng J."/>
            <person name="Yang L."/>
            <person name="Wu L."/>
            <person name="Xiao J."/>
            <person name="Feng Y."/>
            <person name="Chen Y."/>
            <person name="Sun X."/>
            <person name="Zhang Y."/>
            <person name="Marsh G.A."/>
            <person name="Crameri G."/>
            <person name="Broder C.C."/>
            <person name="Frey K.G."/>
            <person name="Wang L.F."/>
            <person name="Wang J."/>
        </authorList>
    </citation>
    <scope>NUCLEOTIDE SEQUENCE [LARGE SCALE GENOMIC DNA]</scope>
</reference>
<keyword evidence="10" id="KW-0865">Zymogen</keyword>
<dbReference type="SMART" id="SM00223">
    <property type="entry name" value="APPLE"/>
    <property type="match status" value="2"/>
</dbReference>
<dbReference type="GO" id="GO:0008236">
    <property type="term" value="F:serine-type peptidase activity"/>
    <property type="evidence" value="ECO:0007669"/>
    <property type="project" value="UniProtKB-KW"/>
</dbReference>
<protein>
    <submittedName>
        <fullName evidence="14">Plasma kallikrein</fullName>
    </submittedName>
</protein>
<keyword evidence="5" id="KW-0732">Signal</keyword>
<dbReference type="Gene3D" id="3.50.4.10">
    <property type="entry name" value="Hepatocyte Growth Factor"/>
    <property type="match status" value="2"/>
</dbReference>
<keyword evidence="7" id="KW-0378">Hydrolase</keyword>
<evidence type="ECO:0000256" key="11">
    <source>
        <dbReference type="ARBA" id="ARBA00023157"/>
    </source>
</evidence>
<keyword evidence="3" id="KW-0645">Protease</keyword>
<dbReference type="GO" id="GO:0005576">
    <property type="term" value="C:extracellular region"/>
    <property type="evidence" value="ECO:0007669"/>
    <property type="project" value="UniProtKB-SubCell"/>
</dbReference>
<accession>L5KBX5</accession>
<evidence type="ECO:0000256" key="5">
    <source>
        <dbReference type="ARBA" id="ARBA00022729"/>
    </source>
</evidence>
<dbReference type="InterPro" id="IPR009003">
    <property type="entry name" value="Peptidase_S1_PA"/>
</dbReference>
<dbReference type="STRING" id="9402.L5KBX5"/>
<keyword evidence="6" id="KW-0677">Repeat</keyword>
<keyword evidence="8" id="KW-0720">Serine protease</keyword>
<evidence type="ECO:0000256" key="6">
    <source>
        <dbReference type="ARBA" id="ARBA00022737"/>
    </source>
</evidence>
<name>L5KBX5_PTEAL</name>
<evidence type="ECO:0000256" key="9">
    <source>
        <dbReference type="ARBA" id="ARBA00023084"/>
    </source>
</evidence>
<evidence type="ECO:0000256" key="10">
    <source>
        <dbReference type="ARBA" id="ARBA00023145"/>
    </source>
</evidence>
<comment type="subcellular location">
    <subcellularLocation>
        <location evidence="1">Secreted</location>
    </subcellularLocation>
</comment>
<evidence type="ECO:0000256" key="1">
    <source>
        <dbReference type="ARBA" id="ARBA00004613"/>
    </source>
</evidence>
<dbReference type="GO" id="GO:0007596">
    <property type="term" value="P:blood coagulation"/>
    <property type="evidence" value="ECO:0007669"/>
    <property type="project" value="UniProtKB-KW"/>
</dbReference>
<keyword evidence="9" id="KW-0094">Blood coagulation</keyword>
<keyword evidence="2" id="KW-0964">Secreted</keyword>
<evidence type="ECO:0000256" key="2">
    <source>
        <dbReference type="ARBA" id="ARBA00022525"/>
    </source>
</evidence>
<sequence>ECRTRLYKNTFFRGGDVTAMYTPNAQHCQKMCTFHPRCLLFSFLPVGSTNDTDKRFGCFLKDSTTGILPRVSRTSAISGHSLKQCGHRISGCHMNMFQHLEFSDVDVARVTAPDAFVCRVICTYHPNCLFFTFYTNDWTVESQRVNSAKNLHVYSGILNQSEIKEDTSFWGVQEIIIYAQYKMAKSGDDIALLKLETTMNYTGMQHFKWKVISNDDLDILFDATRFMAWPSDLSPCLLS</sequence>
<evidence type="ECO:0000313" key="15">
    <source>
        <dbReference type="Proteomes" id="UP000010552"/>
    </source>
</evidence>
<feature type="non-terminal residue" evidence="14">
    <location>
        <position position="1"/>
    </location>
</feature>